<dbReference type="SFLD" id="SFLDG01278">
    <property type="entry name" value="biotin_synthase_like"/>
    <property type="match status" value="1"/>
</dbReference>
<feature type="binding site" evidence="13 14">
    <location>
        <position position="196"/>
    </location>
    <ligand>
        <name>[2Fe-2S] cluster</name>
        <dbReference type="ChEBI" id="CHEBI:190135"/>
    </ligand>
</feature>
<dbReference type="PANTHER" id="PTHR22976">
    <property type="entry name" value="BIOTIN SYNTHASE"/>
    <property type="match status" value="1"/>
</dbReference>
<dbReference type="SUPFAM" id="SSF102114">
    <property type="entry name" value="Radical SAM enzymes"/>
    <property type="match status" value="1"/>
</dbReference>
<dbReference type="GO" id="GO:0051539">
    <property type="term" value="F:4 iron, 4 sulfur cluster binding"/>
    <property type="evidence" value="ECO:0007669"/>
    <property type="project" value="UniProtKB-KW"/>
</dbReference>
<dbReference type="InterPro" id="IPR058240">
    <property type="entry name" value="rSAM_sf"/>
</dbReference>
<dbReference type="CDD" id="cd01335">
    <property type="entry name" value="Radical_SAM"/>
    <property type="match status" value="1"/>
</dbReference>
<evidence type="ECO:0000256" key="3">
    <source>
        <dbReference type="ARBA" id="ARBA00012236"/>
    </source>
</evidence>
<evidence type="ECO:0000256" key="9">
    <source>
        <dbReference type="ARBA" id="ARBA00022756"/>
    </source>
</evidence>
<dbReference type="PIRSF" id="PIRSF001619">
    <property type="entry name" value="Biotin_synth"/>
    <property type="match status" value="1"/>
</dbReference>
<dbReference type="InterPro" id="IPR024177">
    <property type="entry name" value="Biotin_synthase"/>
</dbReference>
<dbReference type="RefSeq" id="WP_136063773.1">
    <property type="nucleotide sequence ID" value="NZ_CAAHFH010000002.1"/>
</dbReference>
<proteinExistence type="inferred from homology"/>
<dbReference type="SFLD" id="SFLDG01060">
    <property type="entry name" value="BATS_domain_containing"/>
    <property type="match status" value="1"/>
</dbReference>
<dbReference type="Gene3D" id="3.20.20.70">
    <property type="entry name" value="Aldolase class I"/>
    <property type="match status" value="1"/>
</dbReference>
<comment type="similarity">
    <text evidence="2 13">Belongs to the radical SAM superfamily. Biotin synthase family.</text>
</comment>
<organism evidence="16 17">
    <name type="scientific">Pontiella sulfatireligans</name>
    <dbReference type="NCBI Taxonomy" id="2750658"/>
    <lineage>
        <taxon>Bacteria</taxon>
        <taxon>Pseudomonadati</taxon>
        <taxon>Kiritimatiellota</taxon>
        <taxon>Kiritimatiellia</taxon>
        <taxon>Kiritimatiellales</taxon>
        <taxon>Pontiellaceae</taxon>
        <taxon>Pontiella</taxon>
    </lineage>
</organism>
<dbReference type="HAMAP" id="MF_01694">
    <property type="entry name" value="BioB"/>
    <property type="match status" value="1"/>
</dbReference>
<dbReference type="Pfam" id="PF04055">
    <property type="entry name" value="Radical_SAM"/>
    <property type="match status" value="1"/>
</dbReference>
<evidence type="ECO:0000313" key="17">
    <source>
        <dbReference type="Proteomes" id="UP000346198"/>
    </source>
</evidence>
<comment type="cofactor">
    <cofactor evidence="13">
        <name>[2Fe-2S] cluster</name>
        <dbReference type="ChEBI" id="CHEBI:190135"/>
    </cofactor>
    <text evidence="13">Binds 1 [2Fe-2S] cluster. The cluster is coordinated with 3 cysteines and 1 arginine.</text>
</comment>
<feature type="binding site" evidence="13 14">
    <location>
        <position position="64"/>
    </location>
    <ligand>
        <name>[4Fe-4S] cluster</name>
        <dbReference type="ChEBI" id="CHEBI:49883"/>
        <note>4Fe-4S-S-AdoMet</note>
    </ligand>
</feature>
<evidence type="ECO:0000256" key="2">
    <source>
        <dbReference type="ARBA" id="ARBA00010765"/>
    </source>
</evidence>
<feature type="binding site" evidence="13 14">
    <location>
        <position position="136"/>
    </location>
    <ligand>
        <name>[2Fe-2S] cluster</name>
        <dbReference type="ChEBI" id="CHEBI:190135"/>
    </ligand>
</feature>
<dbReference type="Proteomes" id="UP000346198">
    <property type="component" value="Unassembled WGS sequence"/>
</dbReference>
<reference evidence="16 17" key="1">
    <citation type="submission" date="2019-04" db="EMBL/GenBank/DDBJ databases">
        <authorList>
            <person name="Van Vliet M D."/>
        </authorList>
    </citation>
    <scope>NUCLEOTIDE SEQUENCE [LARGE SCALE GENOMIC DNA]</scope>
    <source>
        <strain evidence="16 17">F21</strain>
    </source>
</reference>
<dbReference type="InterPro" id="IPR006638">
    <property type="entry name" value="Elp3/MiaA/NifB-like_rSAM"/>
</dbReference>
<evidence type="ECO:0000256" key="13">
    <source>
        <dbReference type="HAMAP-Rule" id="MF_01694"/>
    </source>
</evidence>
<sequence>MLETIIKNALAGNGCTPEEARSLINCSEIELFTAATQVREAHFGRQIQLCSIINAKSGQCDMDCRFCSQSGHNSTEIEAYPFMKKGELKRRIEETISGNDRHCGVVTSGGKLSGDELNVLADTVRSVSNGKPGPVCASLGRLTEDELANLKDAGLTRFHHNLETSENYYPEVCSTQQWSQRLDTVKAAMATGLAVCCGGLFGLGESWDDRIELALTLRGLGVNSVPINFLYAHAGTPMKDTPPLAAEEALRIIAVYRFLLPGTTLRICGGRTHVLGERQADLFSAGANGLMTGNYLTIAGSQYETDLEMIRTLGLEIAQV</sequence>
<evidence type="ECO:0000256" key="6">
    <source>
        <dbReference type="ARBA" id="ARBA00022691"/>
    </source>
</evidence>
<dbReference type="SFLD" id="SFLDS00029">
    <property type="entry name" value="Radical_SAM"/>
    <property type="match status" value="1"/>
</dbReference>
<evidence type="ECO:0000313" key="16">
    <source>
        <dbReference type="EMBL" id="VGO22390.1"/>
    </source>
</evidence>
<keyword evidence="17" id="KW-1185">Reference proteome</keyword>
<feature type="binding site" evidence="13 14">
    <location>
        <position position="103"/>
    </location>
    <ligand>
        <name>[2Fe-2S] cluster</name>
        <dbReference type="ChEBI" id="CHEBI:190135"/>
    </ligand>
</feature>
<keyword evidence="11 13" id="KW-0411">Iron-sulfur</keyword>
<dbReference type="Pfam" id="PF06968">
    <property type="entry name" value="BATS"/>
    <property type="match status" value="1"/>
</dbReference>
<dbReference type="SMART" id="SM00876">
    <property type="entry name" value="BATS"/>
    <property type="match status" value="1"/>
</dbReference>
<evidence type="ECO:0000256" key="7">
    <source>
        <dbReference type="ARBA" id="ARBA00022714"/>
    </source>
</evidence>
<evidence type="ECO:0000256" key="8">
    <source>
        <dbReference type="ARBA" id="ARBA00022723"/>
    </source>
</evidence>
<dbReference type="GO" id="GO:0009102">
    <property type="term" value="P:biotin biosynthetic process"/>
    <property type="evidence" value="ECO:0007669"/>
    <property type="project" value="UniProtKB-UniRule"/>
</dbReference>
<dbReference type="NCBIfam" id="TIGR00433">
    <property type="entry name" value="bioB"/>
    <property type="match status" value="1"/>
</dbReference>
<dbReference type="PROSITE" id="PS51918">
    <property type="entry name" value="RADICAL_SAM"/>
    <property type="match status" value="1"/>
</dbReference>
<feature type="binding site" evidence="13 14">
    <location>
        <position position="60"/>
    </location>
    <ligand>
        <name>[4Fe-4S] cluster</name>
        <dbReference type="ChEBI" id="CHEBI:49883"/>
        <note>4Fe-4S-S-AdoMet</note>
    </ligand>
</feature>
<dbReference type="EMBL" id="CAAHFH010000002">
    <property type="protein sequence ID" value="VGO22390.1"/>
    <property type="molecule type" value="Genomic_DNA"/>
</dbReference>
<dbReference type="UniPathway" id="UPA00078">
    <property type="reaction ID" value="UER00162"/>
</dbReference>
<comment type="subunit">
    <text evidence="13">Homodimer.</text>
</comment>
<feature type="binding site" evidence="13 14">
    <location>
        <position position="266"/>
    </location>
    <ligand>
        <name>[2Fe-2S] cluster</name>
        <dbReference type="ChEBI" id="CHEBI:190135"/>
    </ligand>
</feature>
<evidence type="ECO:0000256" key="5">
    <source>
        <dbReference type="ARBA" id="ARBA00022679"/>
    </source>
</evidence>
<feature type="binding site" evidence="13 14">
    <location>
        <position position="67"/>
    </location>
    <ligand>
        <name>[4Fe-4S] cluster</name>
        <dbReference type="ChEBI" id="CHEBI:49883"/>
        <note>4Fe-4S-S-AdoMet</note>
    </ligand>
</feature>
<protein>
    <recommendedName>
        <fullName evidence="3 13">Biotin synthase</fullName>
        <ecNumber evidence="3 13">2.8.1.6</ecNumber>
    </recommendedName>
</protein>
<evidence type="ECO:0000256" key="14">
    <source>
        <dbReference type="PIRSR" id="PIRSR001619-1"/>
    </source>
</evidence>
<comment type="catalytic activity">
    <reaction evidence="12 13">
        <text>(4R,5S)-dethiobiotin + (sulfur carrier)-SH + 2 reduced [2Fe-2S]-[ferredoxin] + 2 S-adenosyl-L-methionine = (sulfur carrier)-H + biotin + 2 5'-deoxyadenosine + 2 L-methionine + 2 oxidized [2Fe-2S]-[ferredoxin]</text>
        <dbReference type="Rhea" id="RHEA:22060"/>
        <dbReference type="Rhea" id="RHEA-COMP:10000"/>
        <dbReference type="Rhea" id="RHEA-COMP:10001"/>
        <dbReference type="Rhea" id="RHEA-COMP:14737"/>
        <dbReference type="Rhea" id="RHEA-COMP:14739"/>
        <dbReference type="ChEBI" id="CHEBI:17319"/>
        <dbReference type="ChEBI" id="CHEBI:29917"/>
        <dbReference type="ChEBI" id="CHEBI:33737"/>
        <dbReference type="ChEBI" id="CHEBI:33738"/>
        <dbReference type="ChEBI" id="CHEBI:57586"/>
        <dbReference type="ChEBI" id="CHEBI:57844"/>
        <dbReference type="ChEBI" id="CHEBI:59789"/>
        <dbReference type="ChEBI" id="CHEBI:64428"/>
        <dbReference type="ChEBI" id="CHEBI:149473"/>
        <dbReference type="EC" id="2.8.1.6"/>
    </reaction>
</comment>
<dbReference type="InterPro" id="IPR013785">
    <property type="entry name" value="Aldolase_TIM"/>
</dbReference>
<comment type="function">
    <text evidence="13">Catalyzes the conversion of dethiobiotin (DTB) to biotin by the insertion of a sulfur atom into dethiobiotin via a radical-based mechanism.</text>
</comment>
<evidence type="ECO:0000259" key="15">
    <source>
        <dbReference type="PROSITE" id="PS51918"/>
    </source>
</evidence>
<comment type="cofactor">
    <cofactor evidence="13 14">
        <name>[4Fe-4S] cluster</name>
        <dbReference type="ChEBI" id="CHEBI:49883"/>
    </cofactor>
    <text evidence="13 14">Binds 1 [4Fe-4S] cluster. The cluster is coordinated with 3 cysteines and an exchangeable S-adenosyl-L-methionine.</text>
</comment>
<evidence type="ECO:0000256" key="11">
    <source>
        <dbReference type="ARBA" id="ARBA00023014"/>
    </source>
</evidence>
<accession>A0A6C2UQ23</accession>
<evidence type="ECO:0000256" key="1">
    <source>
        <dbReference type="ARBA" id="ARBA00004942"/>
    </source>
</evidence>
<comment type="cofactor">
    <cofactor evidence="14">
        <name>[2Fe-2S] cluster</name>
        <dbReference type="ChEBI" id="CHEBI:190135"/>
    </cofactor>
    <text evidence="14">Binds 1 [2Fe-2S] cluster. The cluster is coordinated with 3 cysteines and 1 arginine.</text>
</comment>
<evidence type="ECO:0000256" key="12">
    <source>
        <dbReference type="ARBA" id="ARBA00051157"/>
    </source>
</evidence>
<keyword evidence="4 13" id="KW-0004">4Fe-4S</keyword>
<dbReference type="InterPro" id="IPR010722">
    <property type="entry name" value="BATS_dom"/>
</dbReference>
<dbReference type="PANTHER" id="PTHR22976:SF2">
    <property type="entry name" value="BIOTIN SYNTHASE, MITOCHONDRIAL"/>
    <property type="match status" value="1"/>
</dbReference>
<evidence type="ECO:0000256" key="4">
    <source>
        <dbReference type="ARBA" id="ARBA00022485"/>
    </source>
</evidence>
<keyword evidence="8 13" id="KW-0479">Metal-binding</keyword>
<dbReference type="InterPro" id="IPR007197">
    <property type="entry name" value="rSAM"/>
</dbReference>
<comment type="pathway">
    <text evidence="1 13">Cofactor biosynthesis; biotin biosynthesis; biotin from 7,8-diaminononanoate: step 2/2.</text>
</comment>
<dbReference type="AlphaFoldDB" id="A0A6C2UQ23"/>
<dbReference type="SMART" id="SM00729">
    <property type="entry name" value="Elp3"/>
    <property type="match status" value="1"/>
</dbReference>
<dbReference type="GO" id="GO:0004076">
    <property type="term" value="F:biotin synthase activity"/>
    <property type="evidence" value="ECO:0007669"/>
    <property type="project" value="UniProtKB-UniRule"/>
</dbReference>
<feature type="domain" description="Radical SAM core" evidence="15">
    <location>
        <begin position="42"/>
        <end position="271"/>
    </location>
</feature>
<dbReference type="InterPro" id="IPR002684">
    <property type="entry name" value="Biotin_synth/BioAB"/>
</dbReference>
<keyword evidence="7 13" id="KW-0001">2Fe-2S</keyword>
<name>A0A6C2UQ23_9BACT</name>
<evidence type="ECO:0000256" key="10">
    <source>
        <dbReference type="ARBA" id="ARBA00023004"/>
    </source>
</evidence>
<keyword evidence="10 13" id="KW-0408">Iron</keyword>
<dbReference type="GO" id="GO:0005506">
    <property type="term" value="F:iron ion binding"/>
    <property type="evidence" value="ECO:0007669"/>
    <property type="project" value="UniProtKB-UniRule"/>
</dbReference>
<dbReference type="GO" id="GO:0051537">
    <property type="term" value="F:2 iron, 2 sulfur cluster binding"/>
    <property type="evidence" value="ECO:0007669"/>
    <property type="project" value="UniProtKB-KW"/>
</dbReference>
<keyword evidence="5 13" id="KW-0808">Transferase</keyword>
<dbReference type="EC" id="2.8.1.6" evidence="3 13"/>
<gene>
    <name evidence="16" type="primary">bioB_3</name>
    <name evidence="13" type="synonym">bioB</name>
    <name evidence="16" type="ORF">SCARR_04473</name>
</gene>
<keyword evidence="6 13" id="KW-0949">S-adenosyl-L-methionine</keyword>
<keyword evidence="9 13" id="KW-0093">Biotin biosynthesis</keyword>